<dbReference type="InterPro" id="IPR021109">
    <property type="entry name" value="Peptidase_aspartic_dom_sf"/>
</dbReference>
<reference evidence="1 2" key="1">
    <citation type="journal article" date="2013" name="Front. Plant Sci.">
        <title>The Reference Genome of the Halophytic Plant Eutrema salsugineum.</title>
        <authorList>
            <person name="Yang R."/>
            <person name="Jarvis D.E."/>
            <person name="Chen H."/>
            <person name="Beilstein M.A."/>
            <person name="Grimwood J."/>
            <person name="Jenkins J."/>
            <person name="Shu S."/>
            <person name="Prochnik S."/>
            <person name="Xin M."/>
            <person name="Ma C."/>
            <person name="Schmutz J."/>
            <person name="Wing R.A."/>
            <person name="Mitchell-Olds T."/>
            <person name="Schumaker K.S."/>
            <person name="Wang X."/>
        </authorList>
    </citation>
    <scope>NUCLEOTIDE SEQUENCE [LARGE SCALE GENOMIC DNA]</scope>
</reference>
<dbReference type="Gramene" id="ESQ50886">
    <property type="protein sequence ID" value="ESQ50886"/>
    <property type="gene ID" value="EUTSA_v10023094mg"/>
</dbReference>
<dbReference type="OMA" id="DEMSFTA"/>
<gene>
    <name evidence="1" type="ORF">EUTSA_v10023094mg</name>
</gene>
<organism evidence="1 2">
    <name type="scientific">Eutrema salsugineum</name>
    <name type="common">Saltwater cress</name>
    <name type="synonym">Sisymbrium salsugineum</name>
    <dbReference type="NCBI Taxonomy" id="72664"/>
    <lineage>
        <taxon>Eukaryota</taxon>
        <taxon>Viridiplantae</taxon>
        <taxon>Streptophyta</taxon>
        <taxon>Embryophyta</taxon>
        <taxon>Tracheophyta</taxon>
        <taxon>Spermatophyta</taxon>
        <taxon>Magnoliopsida</taxon>
        <taxon>eudicotyledons</taxon>
        <taxon>Gunneridae</taxon>
        <taxon>Pentapetalae</taxon>
        <taxon>rosids</taxon>
        <taxon>malvids</taxon>
        <taxon>Brassicales</taxon>
        <taxon>Brassicaceae</taxon>
        <taxon>Eutremeae</taxon>
        <taxon>Eutrema</taxon>
    </lineage>
</organism>
<dbReference type="EMBL" id="KI517392">
    <property type="protein sequence ID" value="ESQ50886.1"/>
    <property type="molecule type" value="Genomic_DNA"/>
</dbReference>
<dbReference type="AlphaFoldDB" id="V4NVN6"/>
<protein>
    <recommendedName>
        <fullName evidence="3">Peptidase A2 domain-containing protein</fullName>
    </recommendedName>
</protein>
<feature type="non-terminal residue" evidence="1">
    <location>
        <position position="1"/>
    </location>
</feature>
<dbReference type="PANTHER" id="PTHR33240">
    <property type="entry name" value="OS08G0508500 PROTEIN"/>
    <property type="match status" value="1"/>
</dbReference>
<dbReference type="eggNOG" id="KOG0017">
    <property type="taxonomic scope" value="Eukaryota"/>
</dbReference>
<dbReference type="KEGG" id="eus:EUTSA_v10023094mg"/>
<dbReference type="CDD" id="cd00303">
    <property type="entry name" value="retropepsin_like"/>
    <property type="match status" value="1"/>
</dbReference>
<evidence type="ECO:0008006" key="3">
    <source>
        <dbReference type="Google" id="ProtNLM"/>
    </source>
</evidence>
<sequence>EANAALIGDGNTDVDPRARFQTRVPPMSPLDDTVRLTGNRSGQQYENNVQDDDGTNLSLSPVELVAALNRMSGMVRWPPKIKAPAERCDTLKWSNFHSDHGNRTEDCVSLRMKLEIALIEEITRGRRKNLLLGHLQSTIVSFMLSLEVQRLVEYHIQLPRGALELLKVTREIIDFTSEEGGEVLALHHDALVISSTVANSFMKRTLIDNGSSTNILFIEAFKGLGLDEPALTRKSTPLVGFSGEVKQTVREVTLHVYVGGINKQTNCLILDCASAYNTSMGRPWIHDMGAML</sequence>
<keyword evidence="2" id="KW-1185">Reference proteome</keyword>
<evidence type="ECO:0000313" key="1">
    <source>
        <dbReference type="EMBL" id="ESQ50886.1"/>
    </source>
</evidence>
<accession>V4NVN6</accession>
<evidence type="ECO:0000313" key="2">
    <source>
        <dbReference type="Proteomes" id="UP000030689"/>
    </source>
</evidence>
<name>V4NVN6_EUTSA</name>
<dbReference type="Proteomes" id="UP000030689">
    <property type="component" value="Unassembled WGS sequence"/>
</dbReference>
<dbReference type="PANTHER" id="PTHR33240:SF8">
    <property type="entry name" value="OS03G0439900 PROTEIN"/>
    <property type="match status" value="1"/>
</dbReference>
<dbReference type="Gene3D" id="2.40.70.10">
    <property type="entry name" value="Acid Proteases"/>
    <property type="match status" value="1"/>
</dbReference>
<proteinExistence type="predicted"/>